<dbReference type="Proteomes" id="UP000256661">
    <property type="component" value="Unassembled WGS sequence"/>
</dbReference>
<feature type="compositionally biased region" description="Pro residues" evidence="1">
    <location>
        <begin position="12"/>
        <end position="21"/>
    </location>
</feature>
<dbReference type="Pfam" id="PF12250">
    <property type="entry name" value="AftA_N"/>
    <property type="match status" value="1"/>
</dbReference>
<feature type="domain" description="Arabinofuranosyltransferase AftA N-terminal" evidence="3">
    <location>
        <begin position="35"/>
        <end position="423"/>
    </location>
</feature>
<keyword evidence="2" id="KW-0812">Transmembrane</keyword>
<feature type="transmembrane region" description="Helical" evidence="2">
    <location>
        <begin position="342"/>
        <end position="364"/>
    </location>
</feature>
<feature type="transmembrane region" description="Helical" evidence="2">
    <location>
        <begin position="439"/>
        <end position="459"/>
    </location>
</feature>
<feature type="transmembrane region" description="Helical" evidence="2">
    <location>
        <begin position="298"/>
        <end position="322"/>
    </location>
</feature>
<keyword evidence="4" id="KW-0808">Transferase</keyword>
<organism evidence="4 5">
    <name type="scientific">Thermomonospora umbrina</name>
    <dbReference type="NCBI Taxonomy" id="111806"/>
    <lineage>
        <taxon>Bacteria</taxon>
        <taxon>Bacillati</taxon>
        <taxon>Actinomycetota</taxon>
        <taxon>Actinomycetes</taxon>
        <taxon>Streptosporangiales</taxon>
        <taxon>Thermomonosporaceae</taxon>
        <taxon>Thermomonospora</taxon>
    </lineage>
</organism>
<evidence type="ECO:0000313" key="4">
    <source>
        <dbReference type="EMBL" id="REE96543.1"/>
    </source>
</evidence>
<feature type="transmembrane region" description="Helical" evidence="2">
    <location>
        <begin position="369"/>
        <end position="387"/>
    </location>
</feature>
<protein>
    <submittedName>
        <fullName evidence="4">Arabinofuranosyltransferase-like protein</fullName>
    </submittedName>
</protein>
<evidence type="ECO:0000313" key="5">
    <source>
        <dbReference type="Proteomes" id="UP000256661"/>
    </source>
</evidence>
<accession>A0A3D9SRG4</accession>
<gene>
    <name evidence="4" type="ORF">DFJ69_1980</name>
</gene>
<dbReference type="OrthoDB" id="3817499at2"/>
<dbReference type="AlphaFoldDB" id="A0A3D9SRG4"/>
<evidence type="ECO:0000256" key="2">
    <source>
        <dbReference type="SAM" id="Phobius"/>
    </source>
</evidence>
<dbReference type="GO" id="GO:0044038">
    <property type="term" value="P:cell wall macromolecule biosynthetic process"/>
    <property type="evidence" value="ECO:0007669"/>
    <property type="project" value="InterPro"/>
</dbReference>
<feature type="transmembrane region" description="Helical" evidence="2">
    <location>
        <begin position="264"/>
        <end position="286"/>
    </location>
</feature>
<dbReference type="RefSeq" id="WP_116022173.1">
    <property type="nucleotide sequence ID" value="NZ_QTTT01000001.1"/>
</dbReference>
<reference evidence="4 5" key="1">
    <citation type="submission" date="2018-08" db="EMBL/GenBank/DDBJ databases">
        <title>Sequencing the genomes of 1000 actinobacteria strains.</title>
        <authorList>
            <person name="Klenk H.-P."/>
        </authorList>
    </citation>
    <scope>NUCLEOTIDE SEQUENCE [LARGE SCALE GENOMIC DNA]</scope>
    <source>
        <strain evidence="4 5">DSM 43927</strain>
    </source>
</reference>
<name>A0A3D9SRG4_9ACTN</name>
<dbReference type="InterPro" id="IPR020963">
    <property type="entry name" value="ArabinofuranosylTrfase_AftA_N"/>
</dbReference>
<proteinExistence type="predicted"/>
<feature type="transmembrane region" description="Helical" evidence="2">
    <location>
        <begin position="227"/>
        <end position="244"/>
    </location>
</feature>
<feature type="transmembrane region" description="Helical" evidence="2">
    <location>
        <begin position="203"/>
        <end position="220"/>
    </location>
</feature>
<feature type="transmembrane region" description="Helical" evidence="2">
    <location>
        <begin position="407"/>
        <end position="427"/>
    </location>
</feature>
<dbReference type="EMBL" id="QTTT01000001">
    <property type="protein sequence ID" value="REE96543.1"/>
    <property type="molecule type" value="Genomic_DNA"/>
</dbReference>
<dbReference type="GO" id="GO:0016757">
    <property type="term" value="F:glycosyltransferase activity"/>
    <property type="evidence" value="ECO:0007669"/>
    <property type="project" value="InterPro"/>
</dbReference>
<feature type="region of interest" description="Disordered" evidence="1">
    <location>
        <begin position="1"/>
        <end position="30"/>
    </location>
</feature>
<keyword evidence="2" id="KW-1133">Transmembrane helix</keyword>
<evidence type="ECO:0000259" key="3">
    <source>
        <dbReference type="Pfam" id="PF12250"/>
    </source>
</evidence>
<keyword evidence="5" id="KW-1185">Reference proteome</keyword>
<comment type="caution">
    <text evidence="4">The sequence shown here is derived from an EMBL/GenBank/DDBJ whole genome shotgun (WGS) entry which is preliminary data.</text>
</comment>
<keyword evidence="2" id="KW-0472">Membrane</keyword>
<dbReference type="GO" id="GO:0005886">
    <property type="term" value="C:plasma membrane"/>
    <property type="evidence" value="ECO:0007669"/>
    <property type="project" value="InterPro"/>
</dbReference>
<feature type="transmembrane region" description="Helical" evidence="2">
    <location>
        <begin position="95"/>
        <end position="116"/>
    </location>
</feature>
<feature type="transmembrane region" description="Helical" evidence="2">
    <location>
        <begin position="39"/>
        <end position="60"/>
    </location>
</feature>
<sequence length="652" mass="70530">MTAASPTSEIAPGPPGAPGSPPDRRERGGRVASTLTHPAVVAVLTWAIVSPVAALLPGLADANPFRQQDAHIPLAIGGVIACAVAALALRGRTAVVSGLAAGLFAAYTVLVMRTALHGTPFAFEGTWSDTGRLSAMATRYTSTWGTSDGIVAGVPAEYPPLFPYLIGKASLLLDVPAWRLLQPAMIIATSAAVVASFCLWVRLVAAPVALAISALTLLAFPAPTKSYELVALAVTVPWLLMTVARPERGKLHWLPAGLIGALLFQWYFAYLVYSAPGVLALAWIVWRAADDRKEYLLHLAKVVGIVAVLSAWFLVPYLGAMLTGGQQVADMWDAPQASDNPLPFLSPTPLGVAQLVGLAGLVLYRRSTWWATPMLLILLGTYAYRVLNMLRWVTTGHTGLYYYADHLITGCLLMAAALTAATAAPQIAARLSRPAPRGAGVATLTALFVFAGFACWSAWMPANRWIPQSDNVALPDFGSSSGFSRTTRQAHVQKLPDLSTPRFAAEAAEAGRRSAMVPVQRIQREVERVYGPGATPRTLSYDEQLYSFLPWKGYVSQMRTAAAAPARFDERYAEVRRLAAVVDARRFAEQSRRTRFGPIDVFVLRYEGTDIIFRALQTTTTARFSPQQFDRSRFIVFENLPNQTFLAIRRPA</sequence>
<evidence type="ECO:0000256" key="1">
    <source>
        <dbReference type="SAM" id="MobiDB-lite"/>
    </source>
</evidence>
<feature type="transmembrane region" description="Helical" evidence="2">
    <location>
        <begin position="72"/>
        <end position="89"/>
    </location>
</feature>